<comment type="caution">
    <text evidence="1">The sequence shown here is derived from an EMBL/GenBank/DDBJ whole genome shotgun (WGS) entry which is preliminary data.</text>
</comment>
<dbReference type="EMBL" id="LAZR01002211">
    <property type="protein sequence ID" value="KKN33015.1"/>
    <property type="molecule type" value="Genomic_DNA"/>
</dbReference>
<reference evidence="1" key="1">
    <citation type="journal article" date="2015" name="Nature">
        <title>Complex archaea that bridge the gap between prokaryotes and eukaryotes.</title>
        <authorList>
            <person name="Spang A."/>
            <person name="Saw J.H."/>
            <person name="Jorgensen S.L."/>
            <person name="Zaremba-Niedzwiedzka K."/>
            <person name="Martijn J."/>
            <person name="Lind A.E."/>
            <person name="van Eijk R."/>
            <person name="Schleper C."/>
            <person name="Guy L."/>
            <person name="Ettema T.J."/>
        </authorList>
    </citation>
    <scope>NUCLEOTIDE SEQUENCE</scope>
</reference>
<dbReference type="AlphaFoldDB" id="A0A0F9PMJ1"/>
<sequence length="358" mass="37881">MSNRIAEILAAESIATAGTKTLDLNINDPISRLTVQLRLTNNNSVPTAHPATAISKIEVVDGSDLIFSLSGKEVQALNFYDKGFLPFAFTSSENNILSTVELHLDFGRFLWDPTLALDPNRFNNIQIKITHDLVTGGSTPDAGTIAVIAHTFSSGSVHPGGFLMSKRVYSYALAASGQERIVLPSDFAYRKILFGSLSAGNSPTSQLSKITLSVDNDRQVLINNMSVADITKMIAPAMVMDRFIGFGSGSAITYFIVPTYEQNTVIGPMGSALAATVTVNQGSGGTISVLNDSSEAFQGSSIGYAPHGLIAVPQGDQMNAADWLQTSQAGSIVLKLTGGSSVGSGSTAEVILQQHRTY</sequence>
<protein>
    <submittedName>
        <fullName evidence="1">Uncharacterized protein</fullName>
    </submittedName>
</protein>
<accession>A0A0F9PMJ1</accession>
<organism evidence="1">
    <name type="scientific">marine sediment metagenome</name>
    <dbReference type="NCBI Taxonomy" id="412755"/>
    <lineage>
        <taxon>unclassified sequences</taxon>
        <taxon>metagenomes</taxon>
        <taxon>ecological metagenomes</taxon>
    </lineage>
</organism>
<name>A0A0F9PMJ1_9ZZZZ</name>
<evidence type="ECO:0000313" key="1">
    <source>
        <dbReference type="EMBL" id="KKN33015.1"/>
    </source>
</evidence>
<gene>
    <name evidence="1" type="ORF">LCGC14_0807840</name>
</gene>
<proteinExistence type="predicted"/>